<reference evidence="6 7" key="1">
    <citation type="submission" date="2016-10" db="EMBL/GenBank/DDBJ databases">
        <authorList>
            <person name="de Groot N.N."/>
        </authorList>
    </citation>
    <scope>NUCLEOTIDE SEQUENCE [LARGE SCALE GENOMIC DNA]</scope>
    <source>
        <strain evidence="6 7">DSM 16981</strain>
    </source>
</reference>
<dbReference type="EMBL" id="FNHQ01000019">
    <property type="protein sequence ID" value="SDN00280.1"/>
    <property type="molecule type" value="Genomic_DNA"/>
</dbReference>
<protein>
    <submittedName>
        <fullName evidence="6">Selenocysteine lyase/Cysteine desulfurase</fullName>
    </submittedName>
</protein>
<dbReference type="STRING" id="349095.SAMN05660299_01926"/>
<evidence type="ECO:0000256" key="3">
    <source>
        <dbReference type="RuleBase" id="RU004075"/>
    </source>
</evidence>
<sequence>MQSLIYMNNAATSWPKPGCVADAVSEALCAPPGSANRGGIEDFDVFEETRKSLTQLMKGQHYNRIALGANSTWGLNLAIQGFPLKTGDTVVTTAAEHNSVLRPLYKLRRERHIKIIWVPVDDGGRVCPESWEKACYTYKPALCVLTHASNVTGAVNNICLLTHIAKQVNATVLIDASQTLGMVPVQIDDWNIDMLAFTGHKYLLGPQGTGGLYVKPGLHLEPLLCGGTGIQSDRKEMPPEMPIHLEAGTGNEPAYYGLLAALRWSEENPADIKRIELLTEHLKQGLADTGAAVIAPQGKCTPVVSFVIEGKSAAEIGYILTESYDIVCRSGLHCAPRIFTDLGCDSTVRLSLSRFTTEEEIKAVIQAVSSIMR</sequence>
<keyword evidence="6" id="KW-0456">Lyase</keyword>
<feature type="domain" description="Aminotransferase class V" evidence="5">
    <location>
        <begin position="5"/>
        <end position="364"/>
    </location>
</feature>
<dbReference type="Gene3D" id="3.40.640.10">
    <property type="entry name" value="Type I PLP-dependent aspartate aminotransferase-like (Major domain)"/>
    <property type="match status" value="1"/>
</dbReference>
<evidence type="ECO:0000313" key="6">
    <source>
        <dbReference type="EMBL" id="SDN00280.1"/>
    </source>
</evidence>
<dbReference type="Proteomes" id="UP000199309">
    <property type="component" value="Unassembled WGS sequence"/>
</dbReference>
<proteinExistence type="inferred from homology"/>
<gene>
    <name evidence="6" type="ORF">SAMN05660299_01926</name>
</gene>
<dbReference type="Pfam" id="PF00266">
    <property type="entry name" value="Aminotran_5"/>
    <property type="match status" value="1"/>
</dbReference>
<dbReference type="InterPro" id="IPR015422">
    <property type="entry name" value="PyrdxlP-dep_Trfase_small"/>
</dbReference>
<organism evidence="6 7">
    <name type="scientific">Megasphaera paucivorans</name>
    <dbReference type="NCBI Taxonomy" id="349095"/>
    <lineage>
        <taxon>Bacteria</taxon>
        <taxon>Bacillati</taxon>
        <taxon>Bacillota</taxon>
        <taxon>Negativicutes</taxon>
        <taxon>Veillonellales</taxon>
        <taxon>Veillonellaceae</taxon>
        <taxon>Megasphaera</taxon>
    </lineage>
</organism>
<dbReference type="InterPro" id="IPR015421">
    <property type="entry name" value="PyrdxlP-dep_Trfase_major"/>
</dbReference>
<keyword evidence="7" id="KW-1185">Reference proteome</keyword>
<dbReference type="PANTHER" id="PTHR43586">
    <property type="entry name" value="CYSTEINE DESULFURASE"/>
    <property type="match status" value="1"/>
</dbReference>
<dbReference type="PANTHER" id="PTHR43586:SF4">
    <property type="entry name" value="ISOPENICILLIN N EPIMERASE"/>
    <property type="match status" value="1"/>
</dbReference>
<evidence type="ECO:0000256" key="2">
    <source>
        <dbReference type="ARBA" id="ARBA00022898"/>
    </source>
</evidence>
<dbReference type="InterPro" id="IPR015424">
    <property type="entry name" value="PyrdxlP-dep_Trfase"/>
</dbReference>
<evidence type="ECO:0000313" key="7">
    <source>
        <dbReference type="Proteomes" id="UP000199309"/>
    </source>
</evidence>
<dbReference type="SUPFAM" id="SSF53383">
    <property type="entry name" value="PLP-dependent transferases"/>
    <property type="match status" value="1"/>
</dbReference>
<accession>A0A1G9XU67</accession>
<dbReference type="InterPro" id="IPR000192">
    <property type="entry name" value="Aminotrans_V_dom"/>
</dbReference>
<evidence type="ECO:0000256" key="1">
    <source>
        <dbReference type="ARBA" id="ARBA00001933"/>
    </source>
</evidence>
<dbReference type="Gene3D" id="3.90.1150.10">
    <property type="entry name" value="Aspartate Aminotransferase, domain 1"/>
    <property type="match status" value="1"/>
</dbReference>
<dbReference type="AlphaFoldDB" id="A0A1G9XU67"/>
<keyword evidence="2" id="KW-0663">Pyridoxal phosphate</keyword>
<comment type="cofactor">
    <cofactor evidence="1 4">
        <name>pyridoxal 5'-phosphate</name>
        <dbReference type="ChEBI" id="CHEBI:597326"/>
    </cofactor>
</comment>
<dbReference type="GO" id="GO:0016829">
    <property type="term" value="F:lyase activity"/>
    <property type="evidence" value="ECO:0007669"/>
    <property type="project" value="UniProtKB-KW"/>
</dbReference>
<dbReference type="InterPro" id="IPR020578">
    <property type="entry name" value="Aminotrans_V_PyrdxlP_BS"/>
</dbReference>
<comment type="similarity">
    <text evidence="3">Belongs to the class-V pyridoxal-phosphate-dependent aminotransferase family.</text>
</comment>
<dbReference type="RefSeq" id="WP_091651141.1">
    <property type="nucleotide sequence ID" value="NZ_FNHQ01000019.1"/>
</dbReference>
<evidence type="ECO:0000256" key="4">
    <source>
        <dbReference type="RuleBase" id="RU004504"/>
    </source>
</evidence>
<evidence type="ECO:0000259" key="5">
    <source>
        <dbReference type="Pfam" id="PF00266"/>
    </source>
</evidence>
<name>A0A1G9XU67_9FIRM</name>
<dbReference type="PROSITE" id="PS00595">
    <property type="entry name" value="AA_TRANSFER_CLASS_5"/>
    <property type="match status" value="1"/>
</dbReference>
<dbReference type="OrthoDB" id="9804366at2"/>